<evidence type="ECO:0000256" key="2">
    <source>
        <dbReference type="ARBA" id="ARBA00022741"/>
    </source>
</evidence>
<accession>A0A0X8JNV0</accession>
<dbReference type="CDD" id="cd01129">
    <property type="entry name" value="PulE-GspE-like"/>
    <property type="match status" value="1"/>
</dbReference>
<dbReference type="KEGG" id="doa:AXF15_03000"/>
<evidence type="ECO:0000313" key="5">
    <source>
        <dbReference type="EMBL" id="AMD92175.1"/>
    </source>
</evidence>
<dbReference type="GO" id="GO:0016887">
    <property type="term" value="F:ATP hydrolysis activity"/>
    <property type="evidence" value="ECO:0007669"/>
    <property type="project" value="TreeGrafter"/>
</dbReference>
<dbReference type="PROSITE" id="PS00662">
    <property type="entry name" value="T2SP_E"/>
    <property type="match status" value="1"/>
</dbReference>
<dbReference type="PANTHER" id="PTHR30258">
    <property type="entry name" value="TYPE II SECRETION SYSTEM PROTEIN GSPE-RELATED"/>
    <property type="match status" value="1"/>
</dbReference>
<dbReference type="OrthoDB" id="9805147at2"/>
<proteinExistence type="inferred from homology"/>
<evidence type="ECO:0000313" key="6">
    <source>
        <dbReference type="Proteomes" id="UP000063964"/>
    </source>
</evidence>
<keyword evidence="3" id="KW-0067">ATP-binding</keyword>
<dbReference type="Gene3D" id="3.30.450.90">
    <property type="match status" value="1"/>
</dbReference>
<dbReference type="Gene3D" id="3.30.300.160">
    <property type="entry name" value="Type II secretion system, protein E, N-terminal domain"/>
    <property type="match status" value="1"/>
</dbReference>
<dbReference type="STRING" id="888061.AXF15_03000"/>
<dbReference type="SUPFAM" id="SSF52540">
    <property type="entry name" value="P-loop containing nucleoside triphosphate hydrolases"/>
    <property type="match status" value="1"/>
</dbReference>
<keyword evidence="6" id="KW-1185">Reference proteome</keyword>
<gene>
    <name evidence="5" type="ORF">AXF15_03000</name>
</gene>
<comment type="similarity">
    <text evidence="1">Belongs to the GSP E family.</text>
</comment>
<dbReference type="PANTHER" id="PTHR30258:SF1">
    <property type="entry name" value="PROTEIN TRANSPORT PROTEIN HOFB HOMOLOG"/>
    <property type="match status" value="1"/>
</dbReference>
<dbReference type="GO" id="GO:0005886">
    <property type="term" value="C:plasma membrane"/>
    <property type="evidence" value="ECO:0007669"/>
    <property type="project" value="TreeGrafter"/>
</dbReference>
<dbReference type="Pfam" id="PF05157">
    <property type="entry name" value="MshEN"/>
    <property type="match status" value="1"/>
</dbReference>
<dbReference type="GO" id="GO:0005524">
    <property type="term" value="F:ATP binding"/>
    <property type="evidence" value="ECO:0007669"/>
    <property type="project" value="UniProtKB-KW"/>
</dbReference>
<dbReference type="Gene3D" id="3.40.50.300">
    <property type="entry name" value="P-loop containing nucleotide triphosphate hydrolases"/>
    <property type="match status" value="1"/>
</dbReference>
<dbReference type="EMBL" id="CP014230">
    <property type="protein sequence ID" value="AMD92175.1"/>
    <property type="molecule type" value="Genomic_DNA"/>
</dbReference>
<dbReference type="InterPro" id="IPR027417">
    <property type="entry name" value="P-loop_NTPase"/>
</dbReference>
<feature type="domain" description="Bacterial type II secretion system protein E" evidence="4">
    <location>
        <begin position="428"/>
        <end position="442"/>
    </location>
</feature>
<sequence length="627" mass="70544">MPPEPRQNKPAPNPIILLLLREGVLTKQQVEYTQRVASKLHDVRSLCEIAEELGYVTEEQLQSIVRKYQGELRIGDLLNGLGYLSDENLRQALELQKKSAPKQKLGDILIQHRFLSDEKLTEILALQLGLPIIDLVSAEPEPALLAKAPTEYYEQYRFIPYDYRPDGTPRLAFADPLDQRNISAAKDYFGQDIEICITRLSQLNEILAQRKEAAAMSTETDPNKVNVVEIANAIILSAIRREASDIHVEPMADKIRVRFRADGVMIHFRDYPISAISPLVSRFKIMCGADIAEKRRHQDGRLIFNHMGVQMDLRMSFYVTVYGEQVVMRLLKNQEELLPIDKLGMLPRMLERFMEDVLDAPSGVMMVTGPTGSGKSTNVYSCINYLNRPDVSIITAEDPVEYKIRGVAQCSIMPSIGLTFEETLKHIVRQDPDIVVIGEIRDNFSAGMCIQTALTGHKVLTTFHTEDSIGALVRLLDMDIEPFLVSSTVGCIVAQRLVRRLCPHCSVPCPPEVSQLRRLGCTHADLAGGDFRKGRGCNECRHTGYRGRVAVFEMLIPDVHIRDAVLKRKTTHELRQLSLEKAGMVTLMEDGITKAGIGWTTLDEVLRTLPRVHKPRPLAELRRILGA</sequence>
<dbReference type="SUPFAM" id="SSF160246">
    <property type="entry name" value="EspE N-terminal domain-like"/>
    <property type="match status" value="1"/>
</dbReference>
<dbReference type="Pfam" id="PF00437">
    <property type="entry name" value="T2SSE"/>
    <property type="match status" value="1"/>
</dbReference>
<dbReference type="InterPro" id="IPR037257">
    <property type="entry name" value="T2SS_E_N_sf"/>
</dbReference>
<dbReference type="InterPro" id="IPR001482">
    <property type="entry name" value="T2SS/T4SS_dom"/>
</dbReference>
<evidence type="ECO:0000256" key="3">
    <source>
        <dbReference type="ARBA" id="ARBA00022840"/>
    </source>
</evidence>
<keyword evidence="2" id="KW-0547">Nucleotide-binding</keyword>
<dbReference type="InterPro" id="IPR007831">
    <property type="entry name" value="T2SS_GspE_N"/>
</dbReference>
<dbReference type="RefSeq" id="WP_066603145.1">
    <property type="nucleotide sequence ID" value="NZ_CP014230.1"/>
</dbReference>
<organism evidence="5 6">
    <name type="scientific">Desulfomicrobium orale DSM 12838</name>
    <dbReference type="NCBI Taxonomy" id="888061"/>
    <lineage>
        <taxon>Bacteria</taxon>
        <taxon>Pseudomonadati</taxon>
        <taxon>Thermodesulfobacteriota</taxon>
        <taxon>Desulfovibrionia</taxon>
        <taxon>Desulfovibrionales</taxon>
        <taxon>Desulfomicrobiaceae</taxon>
        <taxon>Desulfomicrobium</taxon>
    </lineage>
</organism>
<dbReference type="Proteomes" id="UP000063964">
    <property type="component" value="Chromosome"/>
</dbReference>
<reference evidence="6" key="1">
    <citation type="submission" date="2016-02" db="EMBL/GenBank/DDBJ databases">
        <authorList>
            <person name="Holder M.E."/>
            <person name="Ajami N.J."/>
            <person name="Petrosino J.F."/>
        </authorList>
    </citation>
    <scope>NUCLEOTIDE SEQUENCE [LARGE SCALE GENOMIC DNA]</scope>
    <source>
        <strain evidence="6">DSM 12838</strain>
    </source>
</reference>
<protein>
    <submittedName>
        <fullName evidence="5">Secretion system protein E</fullName>
    </submittedName>
</protein>
<evidence type="ECO:0000259" key="4">
    <source>
        <dbReference type="PROSITE" id="PS00662"/>
    </source>
</evidence>
<name>A0A0X8JNV0_9BACT</name>
<evidence type="ECO:0000256" key="1">
    <source>
        <dbReference type="ARBA" id="ARBA00006611"/>
    </source>
</evidence>
<dbReference type="AlphaFoldDB" id="A0A0X8JNV0"/>